<evidence type="ECO:0000313" key="2">
    <source>
        <dbReference type="EMBL" id="KAG0536399.1"/>
    </source>
</evidence>
<dbReference type="Pfam" id="PF03478">
    <property type="entry name" value="Beta-prop_KIB1-4"/>
    <property type="match status" value="1"/>
</dbReference>
<dbReference type="Gramene" id="EES00249">
    <property type="protein sequence ID" value="EES00249"/>
    <property type="gene ID" value="SORBI_3003G056400"/>
</dbReference>
<organism evidence="2 3">
    <name type="scientific">Sorghum bicolor</name>
    <name type="common">Sorghum</name>
    <name type="synonym">Sorghum vulgare</name>
    <dbReference type="NCBI Taxonomy" id="4558"/>
    <lineage>
        <taxon>Eukaryota</taxon>
        <taxon>Viridiplantae</taxon>
        <taxon>Streptophyta</taxon>
        <taxon>Embryophyta</taxon>
        <taxon>Tracheophyta</taxon>
        <taxon>Spermatophyta</taxon>
        <taxon>Magnoliopsida</taxon>
        <taxon>Liliopsida</taxon>
        <taxon>Poales</taxon>
        <taxon>Poaceae</taxon>
        <taxon>PACMAD clade</taxon>
        <taxon>Panicoideae</taxon>
        <taxon>Andropogonodae</taxon>
        <taxon>Andropogoneae</taxon>
        <taxon>Sorghinae</taxon>
        <taxon>Sorghum</taxon>
    </lineage>
</organism>
<comment type="caution">
    <text evidence="2">The sequence shown here is derived from an EMBL/GenBank/DDBJ whole genome shotgun (WGS) entry which is preliminary data.</text>
</comment>
<gene>
    <name evidence="2" type="ORF">BDA96_03G060400</name>
</gene>
<dbReference type="EMBL" id="CM027682">
    <property type="protein sequence ID" value="KAG0536400.1"/>
    <property type="molecule type" value="Genomic_DNA"/>
</dbReference>
<evidence type="ECO:0000259" key="1">
    <source>
        <dbReference type="Pfam" id="PF03478"/>
    </source>
</evidence>
<dbReference type="OMA" id="VYDHGEQ"/>
<feature type="domain" description="KIB1-4 beta-propeller" evidence="1">
    <location>
        <begin position="34"/>
        <end position="309"/>
    </location>
</feature>
<reference evidence="2" key="2">
    <citation type="submission" date="2020-10" db="EMBL/GenBank/DDBJ databases">
        <authorList>
            <person name="Cooper E.A."/>
            <person name="Brenton Z.W."/>
            <person name="Flinn B.S."/>
            <person name="Jenkins J."/>
            <person name="Shu S."/>
            <person name="Flowers D."/>
            <person name="Luo F."/>
            <person name="Wang Y."/>
            <person name="Xia P."/>
            <person name="Barry K."/>
            <person name="Daum C."/>
            <person name="Lipzen A."/>
            <person name="Yoshinaga Y."/>
            <person name="Schmutz J."/>
            <person name="Saski C."/>
            <person name="Vermerris W."/>
            <person name="Kresovich S."/>
        </authorList>
    </citation>
    <scope>NUCLEOTIDE SEQUENCE</scope>
</reference>
<reference evidence="2" key="1">
    <citation type="journal article" date="2019" name="BMC Genomics">
        <title>A new reference genome for Sorghum bicolor reveals high levels of sequence similarity between sweet and grain genotypes: implications for the genetics of sugar metabolism.</title>
        <authorList>
            <person name="Cooper E.A."/>
            <person name="Brenton Z.W."/>
            <person name="Flinn B.S."/>
            <person name="Jenkins J."/>
            <person name="Shu S."/>
            <person name="Flowers D."/>
            <person name="Luo F."/>
            <person name="Wang Y."/>
            <person name="Xia P."/>
            <person name="Barry K."/>
            <person name="Daum C."/>
            <person name="Lipzen A."/>
            <person name="Yoshinaga Y."/>
            <person name="Schmutz J."/>
            <person name="Saski C."/>
            <person name="Vermerris W."/>
            <person name="Kresovich S."/>
        </authorList>
    </citation>
    <scope>NUCLEOTIDE SEQUENCE</scope>
</reference>
<dbReference type="PANTHER" id="PTHR33127">
    <property type="entry name" value="TRANSMEMBRANE PROTEIN"/>
    <property type="match status" value="1"/>
</dbReference>
<dbReference type="PANTHER" id="PTHR33127:SF45">
    <property type="entry name" value="OS05G0143700 PROTEIN"/>
    <property type="match status" value="1"/>
</dbReference>
<dbReference type="OrthoDB" id="1863935at2759"/>
<evidence type="ECO:0000313" key="3">
    <source>
        <dbReference type="Proteomes" id="UP000807115"/>
    </source>
</evidence>
<protein>
    <recommendedName>
        <fullName evidence="1">KIB1-4 beta-propeller domain-containing protein</fullName>
    </recommendedName>
</protein>
<sequence>MESKPTDDIGSLAASFPLLVYDHGEQPDNSQTLLSVADGSSHTYRVPELRGGYRCLETPRGLVLVADTTSFLSYLWNPQTGETITLPAMDKALPEDCRCLLSDTVSSPDCLVLVYDLTDPELLFCRVSGGCAWISQSYDIGLYKLPADAESYSVSAATKKAISNMAAVQGRFYIMETLDEVGVLSFARHPDQPPHLELTSFGAPMPTMDSEAPQVATMTYLLESDQDLFLVCIFFLGCSLERIEEVGAYKMDFSRKEWCKVTDIGDRAFLLGAHSFAASCSAEEHGLKRGCVYFALDFFGDSNDYHIFDLQEGTRQLAGPPKDVPLPAREPFWMVPVFP</sequence>
<dbReference type="AlphaFoldDB" id="A0A921R9H4"/>
<proteinExistence type="predicted"/>
<dbReference type="InterPro" id="IPR005174">
    <property type="entry name" value="KIB1-4_b-propeller"/>
</dbReference>
<name>A0A921R9H4_SORBI</name>
<dbReference type="Proteomes" id="UP000807115">
    <property type="component" value="Chromosome 3"/>
</dbReference>
<accession>A0A921R9H4</accession>
<dbReference type="EMBL" id="CM027682">
    <property type="protein sequence ID" value="KAG0536399.1"/>
    <property type="molecule type" value="Genomic_DNA"/>
</dbReference>